<dbReference type="InterPro" id="IPR002641">
    <property type="entry name" value="PNPLA_dom"/>
</dbReference>
<dbReference type="Gene3D" id="3.40.1090.10">
    <property type="entry name" value="Cytosolic phospholipase A2 catalytic domain"/>
    <property type="match status" value="1"/>
</dbReference>
<name>A0A0F8B3K2_CERFI</name>
<organism evidence="8 9">
    <name type="scientific">Ceratocystis fimbriata f. sp. platani</name>
    <dbReference type="NCBI Taxonomy" id="88771"/>
    <lineage>
        <taxon>Eukaryota</taxon>
        <taxon>Fungi</taxon>
        <taxon>Dikarya</taxon>
        <taxon>Ascomycota</taxon>
        <taxon>Pezizomycotina</taxon>
        <taxon>Sordariomycetes</taxon>
        <taxon>Hypocreomycetidae</taxon>
        <taxon>Microascales</taxon>
        <taxon>Ceratocystidaceae</taxon>
        <taxon>Ceratocystis</taxon>
    </lineage>
</organism>
<proteinExistence type="predicted"/>
<dbReference type="SUPFAM" id="SSF50978">
    <property type="entry name" value="WD40 repeat-like"/>
    <property type="match status" value="1"/>
</dbReference>
<dbReference type="PROSITE" id="PS50082">
    <property type="entry name" value="WD_REPEATS_2"/>
    <property type="match status" value="5"/>
</dbReference>
<dbReference type="InterPro" id="IPR001680">
    <property type="entry name" value="WD40_rpt"/>
</dbReference>
<evidence type="ECO:0000256" key="5">
    <source>
        <dbReference type="PROSITE-ProRule" id="PRU01161"/>
    </source>
</evidence>
<dbReference type="Pfam" id="PF01734">
    <property type="entry name" value="Patatin"/>
    <property type="match status" value="1"/>
</dbReference>
<keyword evidence="9" id="KW-1185">Reference proteome</keyword>
<dbReference type="CDD" id="cd00200">
    <property type="entry name" value="WD40"/>
    <property type="match status" value="1"/>
</dbReference>
<evidence type="ECO:0000313" key="9">
    <source>
        <dbReference type="Proteomes" id="UP000034841"/>
    </source>
</evidence>
<comment type="caution">
    <text evidence="5">Lacks conserved residue(s) required for the propagation of feature annotation.</text>
</comment>
<dbReference type="Gene3D" id="2.130.10.10">
    <property type="entry name" value="YVTN repeat-like/Quinoprotein amine dehydrogenase"/>
    <property type="match status" value="3"/>
</dbReference>
<dbReference type="PROSITE" id="PS50294">
    <property type="entry name" value="WD_REPEATS_REGION"/>
    <property type="match status" value="5"/>
</dbReference>
<keyword evidence="2" id="KW-0677">Repeat</keyword>
<evidence type="ECO:0000259" key="6">
    <source>
        <dbReference type="PROSITE" id="PS50837"/>
    </source>
</evidence>
<feature type="domain" description="NACHT" evidence="6">
    <location>
        <begin position="405"/>
        <end position="543"/>
    </location>
</feature>
<dbReference type="PRINTS" id="PR00320">
    <property type="entry name" value="GPROTEINBRPT"/>
</dbReference>
<evidence type="ECO:0000259" key="7">
    <source>
        <dbReference type="PROSITE" id="PS51635"/>
    </source>
</evidence>
<feature type="domain" description="PNPLA" evidence="7">
    <location>
        <begin position="17"/>
        <end position="232"/>
    </location>
</feature>
<dbReference type="InterPro" id="IPR015943">
    <property type="entry name" value="WD40/YVTN_repeat-like_dom_sf"/>
</dbReference>
<dbReference type="Proteomes" id="UP000034841">
    <property type="component" value="Unassembled WGS sequence"/>
</dbReference>
<feature type="short sequence motif" description="GXGXXG" evidence="5">
    <location>
        <begin position="21"/>
        <end position="26"/>
    </location>
</feature>
<dbReference type="InterPro" id="IPR027417">
    <property type="entry name" value="P-loop_NTPase"/>
</dbReference>
<dbReference type="PROSITE" id="PS51635">
    <property type="entry name" value="PNPLA"/>
    <property type="match status" value="1"/>
</dbReference>
<protein>
    <submittedName>
        <fullName evidence="8">Vegetative incompatibility protein HET-E-1</fullName>
    </submittedName>
</protein>
<dbReference type="Pfam" id="PF00400">
    <property type="entry name" value="WD40"/>
    <property type="match status" value="5"/>
</dbReference>
<gene>
    <name evidence="8" type="primary">HET-E1_7</name>
    <name evidence="8" type="ORF">CFO_g1458</name>
</gene>
<dbReference type="InterPro" id="IPR007111">
    <property type="entry name" value="NACHT_NTPase"/>
</dbReference>
<evidence type="ECO:0000256" key="1">
    <source>
        <dbReference type="ARBA" id="ARBA00022574"/>
    </source>
</evidence>
<keyword evidence="1 4" id="KW-0853">WD repeat</keyword>
<dbReference type="InterPro" id="IPR056884">
    <property type="entry name" value="NPHP3-like_N"/>
</dbReference>
<comment type="caution">
    <text evidence="8">The sequence shown here is derived from an EMBL/GenBank/DDBJ whole genome shotgun (WGS) entry which is preliminary data.</text>
</comment>
<dbReference type="OrthoDB" id="538223at2759"/>
<dbReference type="PROSITE" id="PS00678">
    <property type="entry name" value="WD_REPEATS_1"/>
    <property type="match status" value="3"/>
</dbReference>
<dbReference type="InterPro" id="IPR019775">
    <property type="entry name" value="WD40_repeat_CS"/>
</dbReference>
<dbReference type="Pfam" id="PF24883">
    <property type="entry name" value="NPHP3_N"/>
    <property type="match status" value="1"/>
</dbReference>
<dbReference type="InterPro" id="IPR020472">
    <property type="entry name" value="WD40_PAC1"/>
</dbReference>
<feature type="repeat" description="WD" evidence="4">
    <location>
        <begin position="925"/>
        <end position="964"/>
    </location>
</feature>
<dbReference type="SUPFAM" id="SSF52540">
    <property type="entry name" value="P-loop containing nucleoside triphosphate hydrolases"/>
    <property type="match status" value="1"/>
</dbReference>
<evidence type="ECO:0000256" key="4">
    <source>
        <dbReference type="PROSITE-ProRule" id="PRU00221"/>
    </source>
</evidence>
<evidence type="ECO:0000256" key="2">
    <source>
        <dbReference type="ARBA" id="ARBA00022737"/>
    </source>
</evidence>
<feature type="repeat" description="WD" evidence="4">
    <location>
        <begin position="771"/>
        <end position="812"/>
    </location>
</feature>
<evidence type="ECO:0000256" key="3">
    <source>
        <dbReference type="ARBA" id="ARBA00023098"/>
    </source>
</evidence>
<dbReference type="PROSITE" id="PS50837">
    <property type="entry name" value="NACHT"/>
    <property type="match status" value="1"/>
</dbReference>
<reference evidence="8 9" key="1">
    <citation type="submission" date="2015-04" db="EMBL/GenBank/DDBJ databases">
        <title>Genome sequence of Ceratocystis platani, a major pathogen of plane trees.</title>
        <authorList>
            <person name="Belbahri L."/>
        </authorList>
    </citation>
    <scope>NUCLEOTIDE SEQUENCE [LARGE SCALE GENOMIC DNA]</scope>
    <source>
        <strain evidence="8 9">CFO</strain>
    </source>
</reference>
<dbReference type="PANTHER" id="PTHR19848:SF8">
    <property type="entry name" value="F-BOX AND WD REPEAT DOMAIN CONTAINING 7"/>
    <property type="match status" value="1"/>
</dbReference>
<evidence type="ECO:0000313" key="8">
    <source>
        <dbReference type="EMBL" id="KKF96201.1"/>
    </source>
</evidence>
<accession>A0A0F8B3K2</accession>
<dbReference type="EMBL" id="LBBL01000057">
    <property type="protein sequence ID" value="KKF96201.1"/>
    <property type="molecule type" value="Genomic_DNA"/>
</dbReference>
<dbReference type="AlphaFoldDB" id="A0A0F8B3K2"/>
<keyword evidence="3" id="KW-0443">Lipid metabolism</keyword>
<feature type="repeat" description="WD" evidence="4">
    <location>
        <begin position="729"/>
        <end position="770"/>
    </location>
</feature>
<dbReference type="InterPro" id="IPR016035">
    <property type="entry name" value="Acyl_Trfase/lysoPLipase"/>
</dbReference>
<sequence length="964" mass="107276">MSSSKPLAATGSPVRILCLDGGGVRGLSSLLILERIMEKIKESEHLSEVPKPCDKFHFIGGTGTGGIIAIMLGRLRMGVKQSIKAYKRLASTAFVAESTPTTSPSAFSATKLEIAIKQMVRTNCGDPQCLLQRKSGGSATDAETCQHEDMLFLDEHCTKTAVLAMTKVNLETLPTLLTTYDTCERFMGCKVWEVARATSAAVTSFDSIKLGRDDIEFIDASYGYNNPCQVLKREAKKQFPDEEMIILSIGAGLGDVVEIKDSESSVLKALSTIATSSKQTDLRLRETYRRTKVYHRFNVQNGLKDTSISDWHEFSKISAHTMNYLNENNEAVMQFITAFTAGGVSQPTIYHDEKDKKCLVDLCMTDPRTDKKSIESKKGGLLKDCYQWIVKHQDFQRFLNESESRILWIKGDPGKGKTMLLCGIIDQLDSDKSVSLSYFFCQAAGNQTNTATSVLRGLIYYLAHYNPHLTKYVRSKYDYKKDIFVHENAWHDLCEILTTMLNDPSLSNAILVVDALDECNAGRQELLEFIVKRSPAKWIVSSRNWPDIEEILGDAEQKVKIHLEVNQSSVSGAVELYIQAKVDELVRKKSYDDKTKMEVLEHLQSNANGDDVASTNDGILALFKDKYLQWLEALSLLRSISSAGWAMEKLRPFLEKASQDLQEITKDAQRFLFFYGGCIEIAPLQVYVSALIFSPTKSAIRQIYSPEEPDWIEPKPRVEENWDVCLQTLEGHHNEVTSVVFSNDGQRLASGSSDKTVKIWDATSGACLRTLEGHQQYVSSVVFSKDGQRLASGSGDKTVKIWDATSGACLRTLEGHQQYVSSVVFSNDGQRLTSGSWGNTVKIWDATSVKIWDATFGVCVKTFEGHDRVKIWDVTFGVCVKTCEGHQQYVSSMVFSNDGRRLASGSYDNTVKIWDATFGACVKTLEGHQQYVSSVVFSNDGQRLASGSGDKEIKIWDATSGLSV</sequence>
<dbReference type="InterPro" id="IPR036322">
    <property type="entry name" value="WD40_repeat_dom_sf"/>
</dbReference>
<feature type="repeat" description="WD" evidence="4">
    <location>
        <begin position="883"/>
        <end position="924"/>
    </location>
</feature>
<dbReference type="Gene3D" id="3.40.50.300">
    <property type="entry name" value="P-loop containing nucleotide triphosphate hydrolases"/>
    <property type="match status" value="1"/>
</dbReference>
<dbReference type="PANTHER" id="PTHR19848">
    <property type="entry name" value="WD40 REPEAT PROTEIN"/>
    <property type="match status" value="1"/>
</dbReference>
<feature type="repeat" description="WD" evidence="4">
    <location>
        <begin position="813"/>
        <end position="848"/>
    </location>
</feature>
<dbReference type="GO" id="GO:0046486">
    <property type="term" value="P:glycerolipid metabolic process"/>
    <property type="evidence" value="ECO:0007669"/>
    <property type="project" value="UniProtKB-ARBA"/>
</dbReference>
<dbReference type="SMART" id="SM00320">
    <property type="entry name" value="WD40"/>
    <property type="match status" value="5"/>
</dbReference>
<dbReference type="SUPFAM" id="SSF52151">
    <property type="entry name" value="FabD/lysophospholipase-like"/>
    <property type="match status" value="1"/>
</dbReference>